<keyword evidence="4" id="KW-1185">Reference proteome</keyword>
<comment type="similarity">
    <text evidence="1">Belongs to the protease inhibitor I9 family.</text>
</comment>
<feature type="domain" description="Inhibitor I9" evidence="2">
    <location>
        <begin position="28"/>
        <end position="94"/>
    </location>
</feature>
<evidence type="ECO:0000313" key="3">
    <source>
        <dbReference type="EMBL" id="SAM02077.1"/>
    </source>
</evidence>
<name>A0A168PB76_ABSGL</name>
<reference evidence="3" key="1">
    <citation type="submission" date="2016-04" db="EMBL/GenBank/DDBJ databases">
        <authorList>
            <person name="Evans L.H."/>
            <person name="Alamgir A."/>
            <person name="Owens N."/>
            <person name="Weber N.D."/>
            <person name="Virtaneva K."/>
            <person name="Barbian K."/>
            <person name="Babar A."/>
            <person name="Rosenke K."/>
        </authorList>
    </citation>
    <scope>NUCLEOTIDE SEQUENCE [LARGE SCALE GENOMIC DNA]</scope>
    <source>
        <strain evidence="3">CBS 101.48</strain>
    </source>
</reference>
<dbReference type="EMBL" id="LT553674">
    <property type="protein sequence ID" value="SAM02077.1"/>
    <property type="molecule type" value="Genomic_DNA"/>
</dbReference>
<dbReference type="AlphaFoldDB" id="A0A168PB76"/>
<protein>
    <recommendedName>
        <fullName evidence="2">Inhibitor I9 domain-containing protein</fullName>
    </recommendedName>
</protein>
<gene>
    <name evidence="3" type="primary">ABSGL_07840.1 scaffold 9181</name>
</gene>
<dbReference type="InterPro" id="IPR010259">
    <property type="entry name" value="S8pro/Inhibitor_I9"/>
</dbReference>
<dbReference type="InParanoid" id="A0A168PB76"/>
<evidence type="ECO:0000256" key="1">
    <source>
        <dbReference type="ARBA" id="ARBA00038069"/>
    </source>
</evidence>
<dbReference type="Proteomes" id="UP000078561">
    <property type="component" value="Unassembled WGS sequence"/>
</dbReference>
<sequence length="133" mass="14976">MEAQVFMVNMYSLTHIIFCLLAPALDSTYIVALKKGVSPKEIEQAKTDVESAGGEVLHQFKTGNRGFIVTLPDDQFQALEAKDYVDFVEADQESKFVVIDKARRIDNGFFFSAHLKMNQTMRRLLNAEQNAGI</sequence>
<dbReference type="Pfam" id="PF05922">
    <property type="entry name" value="Inhibitor_I9"/>
    <property type="match status" value="1"/>
</dbReference>
<dbReference type="InterPro" id="IPR052471">
    <property type="entry name" value="PBI_I9"/>
</dbReference>
<dbReference type="GO" id="GO:0004866">
    <property type="term" value="F:endopeptidase inhibitor activity"/>
    <property type="evidence" value="ECO:0007669"/>
    <property type="project" value="TreeGrafter"/>
</dbReference>
<dbReference type="SUPFAM" id="SSF54897">
    <property type="entry name" value="Protease propeptides/inhibitors"/>
    <property type="match status" value="1"/>
</dbReference>
<proteinExistence type="inferred from homology"/>
<dbReference type="GO" id="GO:0042144">
    <property type="term" value="P:vacuole fusion, non-autophagic"/>
    <property type="evidence" value="ECO:0007669"/>
    <property type="project" value="TreeGrafter"/>
</dbReference>
<dbReference type="PANTHER" id="PTHR28288">
    <property type="entry name" value="PROTEASE B INHIBITOR 2"/>
    <property type="match status" value="1"/>
</dbReference>
<dbReference type="InterPro" id="IPR037045">
    <property type="entry name" value="S8pro/Inhibitor_I9_sf"/>
</dbReference>
<organism evidence="3">
    <name type="scientific">Absidia glauca</name>
    <name type="common">Pin mould</name>
    <dbReference type="NCBI Taxonomy" id="4829"/>
    <lineage>
        <taxon>Eukaryota</taxon>
        <taxon>Fungi</taxon>
        <taxon>Fungi incertae sedis</taxon>
        <taxon>Mucoromycota</taxon>
        <taxon>Mucoromycotina</taxon>
        <taxon>Mucoromycetes</taxon>
        <taxon>Mucorales</taxon>
        <taxon>Cunninghamellaceae</taxon>
        <taxon>Absidia</taxon>
    </lineage>
</organism>
<dbReference type="PANTHER" id="PTHR28288:SF2">
    <property type="entry name" value="PROTEASE B INHIBITOR 2"/>
    <property type="match status" value="1"/>
</dbReference>
<evidence type="ECO:0000313" key="4">
    <source>
        <dbReference type="Proteomes" id="UP000078561"/>
    </source>
</evidence>
<dbReference type="OrthoDB" id="5518345at2759"/>
<evidence type="ECO:0000259" key="2">
    <source>
        <dbReference type="Pfam" id="PF05922"/>
    </source>
</evidence>
<accession>A0A168PB76</accession>
<dbReference type="Gene3D" id="3.30.70.80">
    <property type="entry name" value="Peptidase S8 propeptide/proteinase inhibitor I9"/>
    <property type="match status" value="1"/>
</dbReference>